<dbReference type="EMBL" id="WUAV01000006">
    <property type="protein sequence ID" value="KAF1746596.1"/>
    <property type="molecule type" value="Genomic_DNA"/>
</dbReference>
<gene>
    <name evidence="2" type="ORF">GCK72_023053</name>
</gene>
<comment type="caution">
    <text evidence="2">The sequence shown here is derived from an EMBL/GenBank/DDBJ whole genome shotgun (WGS) entry which is preliminary data.</text>
</comment>
<feature type="region of interest" description="Disordered" evidence="1">
    <location>
        <begin position="33"/>
        <end position="54"/>
    </location>
</feature>
<reference evidence="2 3" key="1">
    <citation type="submission" date="2019-12" db="EMBL/GenBank/DDBJ databases">
        <title>Chromosome-level assembly of the Caenorhabditis remanei genome.</title>
        <authorList>
            <person name="Teterina A.A."/>
            <person name="Willis J.H."/>
            <person name="Phillips P.C."/>
        </authorList>
    </citation>
    <scope>NUCLEOTIDE SEQUENCE [LARGE SCALE GENOMIC DNA]</scope>
    <source>
        <strain evidence="2 3">PX506</strain>
        <tissue evidence="2">Whole organism</tissue>
    </source>
</reference>
<name>A0A6A5FVM9_CAERE</name>
<dbReference type="Proteomes" id="UP000483820">
    <property type="component" value="Chromosome X"/>
</dbReference>
<protein>
    <submittedName>
        <fullName evidence="2">Uncharacterized protein</fullName>
    </submittedName>
</protein>
<evidence type="ECO:0000313" key="2">
    <source>
        <dbReference type="EMBL" id="KAF1746596.1"/>
    </source>
</evidence>
<dbReference type="GeneID" id="9808786"/>
<dbReference type="CTD" id="9808786"/>
<accession>A0A6A5FVM9</accession>
<proteinExistence type="predicted"/>
<evidence type="ECO:0000313" key="3">
    <source>
        <dbReference type="Proteomes" id="UP000483820"/>
    </source>
</evidence>
<dbReference type="RefSeq" id="XP_053578770.1">
    <property type="nucleotide sequence ID" value="XM_053735204.1"/>
</dbReference>
<dbReference type="KEGG" id="crq:GCK72_023053"/>
<evidence type="ECO:0000256" key="1">
    <source>
        <dbReference type="SAM" id="MobiDB-lite"/>
    </source>
</evidence>
<organism evidence="2 3">
    <name type="scientific">Caenorhabditis remanei</name>
    <name type="common">Caenorhabditis vulgaris</name>
    <dbReference type="NCBI Taxonomy" id="31234"/>
    <lineage>
        <taxon>Eukaryota</taxon>
        <taxon>Metazoa</taxon>
        <taxon>Ecdysozoa</taxon>
        <taxon>Nematoda</taxon>
        <taxon>Chromadorea</taxon>
        <taxon>Rhabditida</taxon>
        <taxon>Rhabditina</taxon>
        <taxon>Rhabditomorpha</taxon>
        <taxon>Rhabditoidea</taxon>
        <taxon>Rhabditidae</taxon>
        <taxon>Peloderinae</taxon>
        <taxon>Caenorhabditis</taxon>
    </lineage>
</organism>
<sequence>MWHDDQNSLKYSNLYLPPVSQLRNYVMSQSPADGGAFYERQHVPPMSTNTQPIHSIGEISTGEEEENVFNSISGESEVLQENPEAFNNVLLHMQAAPTVWTGKDPTLLLELNLPPFPHHYE</sequence>
<dbReference type="AlphaFoldDB" id="A0A6A5FVM9"/>